<dbReference type="Gene3D" id="1.25.40.20">
    <property type="entry name" value="Ankyrin repeat-containing domain"/>
    <property type="match status" value="2"/>
</dbReference>
<dbReference type="PROSITE" id="PS50297">
    <property type="entry name" value="ANK_REP_REGION"/>
    <property type="match status" value="2"/>
</dbReference>
<accession>A0A8J2SYF0</accession>
<dbReference type="PANTHER" id="PTHR24198:SF165">
    <property type="entry name" value="ANKYRIN REPEAT-CONTAINING PROTEIN-RELATED"/>
    <property type="match status" value="1"/>
</dbReference>
<keyword evidence="1" id="KW-0677">Repeat</keyword>
<name>A0A8J2SYF0_9STRA</name>
<dbReference type="SUPFAM" id="SSF48403">
    <property type="entry name" value="Ankyrin repeat"/>
    <property type="match status" value="1"/>
</dbReference>
<proteinExistence type="predicted"/>
<organism evidence="4 5">
    <name type="scientific">Pelagomonas calceolata</name>
    <dbReference type="NCBI Taxonomy" id="35677"/>
    <lineage>
        <taxon>Eukaryota</taxon>
        <taxon>Sar</taxon>
        <taxon>Stramenopiles</taxon>
        <taxon>Ochrophyta</taxon>
        <taxon>Pelagophyceae</taxon>
        <taxon>Pelagomonadales</taxon>
        <taxon>Pelagomonadaceae</taxon>
        <taxon>Pelagomonas</taxon>
    </lineage>
</organism>
<feature type="repeat" description="ANK" evidence="3">
    <location>
        <begin position="86"/>
        <end position="118"/>
    </location>
</feature>
<dbReference type="InterPro" id="IPR002110">
    <property type="entry name" value="Ankyrin_rpt"/>
</dbReference>
<feature type="repeat" description="ANK" evidence="3">
    <location>
        <begin position="53"/>
        <end position="85"/>
    </location>
</feature>
<dbReference type="EMBL" id="CAKKNE010000005">
    <property type="protein sequence ID" value="CAH0377930.1"/>
    <property type="molecule type" value="Genomic_DNA"/>
</dbReference>
<evidence type="ECO:0000256" key="2">
    <source>
        <dbReference type="ARBA" id="ARBA00023043"/>
    </source>
</evidence>
<reference evidence="4" key="1">
    <citation type="submission" date="2021-11" db="EMBL/GenBank/DDBJ databases">
        <authorList>
            <consortium name="Genoscope - CEA"/>
            <person name="William W."/>
        </authorList>
    </citation>
    <scope>NUCLEOTIDE SEQUENCE</scope>
</reference>
<dbReference type="SMART" id="SM00248">
    <property type="entry name" value="ANK"/>
    <property type="match status" value="5"/>
</dbReference>
<sequence length="305" mass="34321">MDAVLVKFSTEELRLACQRGDIETVRECIDRGAQINDRRSFDPNIEISLALHATKTPLYIACENNRFEVVELLLAHGASPRIADGRWQTPLFIASVWGHSRIVRRLLLEDSDLNHRSTNGSTPLLAAVSSGLSTCCADCVRTLLERGAAVDMPDHSGWSPLVVAVESQKYYHGAHNLDERQRFVDMARMLLTHGADFDWVPSQNRSWRKLRWRSPTDFSSCATPLQRVRKLGDPAMNALFDCYLFSYFLLRIRLCVIGPCAPRPAPRRRGLFGRLVARRNDVGGARYGLVDEPHLARHVASFLVG</sequence>
<dbReference type="OrthoDB" id="47198at2759"/>
<dbReference type="InterPro" id="IPR036770">
    <property type="entry name" value="Ankyrin_rpt-contain_sf"/>
</dbReference>
<keyword evidence="5" id="KW-1185">Reference proteome</keyword>
<dbReference type="Pfam" id="PF12796">
    <property type="entry name" value="Ank_2"/>
    <property type="match status" value="1"/>
</dbReference>
<gene>
    <name evidence="4" type="ORF">PECAL_5P24470</name>
</gene>
<dbReference type="AlphaFoldDB" id="A0A8J2SYF0"/>
<comment type="caution">
    <text evidence="4">The sequence shown here is derived from an EMBL/GenBank/DDBJ whole genome shotgun (WGS) entry which is preliminary data.</text>
</comment>
<keyword evidence="2 3" id="KW-0040">ANK repeat</keyword>
<evidence type="ECO:0000256" key="1">
    <source>
        <dbReference type="ARBA" id="ARBA00022737"/>
    </source>
</evidence>
<evidence type="ECO:0000313" key="5">
    <source>
        <dbReference type="Proteomes" id="UP000789595"/>
    </source>
</evidence>
<dbReference type="PROSITE" id="PS50088">
    <property type="entry name" value="ANK_REPEAT"/>
    <property type="match status" value="3"/>
</dbReference>
<protein>
    <submittedName>
        <fullName evidence="4">Uncharacterized protein</fullName>
    </submittedName>
</protein>
<evidence type="ECO:0000313" key="4">
    <source>
        <dbReference type="EMBL" id="CAH0377930.1"/>
    </source>
</evidence>
<evidence type="ECO:0000256" key="3">
    <source>
        <dbReference type="PROSITE-ProRule" id="PRU00023"/>
    </source>
</evidence>
<dbReference type="Pfam" id="PF00023">
    <property type="entry name" value="Ank"/>
    <property type="match status" value="1"/>
</dbReference>
<dbReference type="Proteomes" id="UP000789595">
    <property type="component" value="Unassembled WGS sequence"/>
</dbReference>
<dbReference type="PANTHER" id="PTHR24198">
    <property type="entry name" value="ANKYRIN REPEAT AND PROTEIN KINASE DOMAIN-CONTAINING PROTEIN"/>
    <property type="match status" value="1"/>
</dbReference>
<feature type="repeat" description="ANK" evidence="3">
    <location>
        <begin position="119"/>
        <end position="155"/>
    </location>
</feature>